<keyword evidence="1" id="KW-0732">Signal</keyword>
<dbReference type="PROSITE" id="PS51257">
    <property type="entry name" value="PROKAR_LIPOPROTEIN"/>
    <property type="match status" value="1"/>
</dbReference>
<evidence type="ECO:0008006" key="4">
    <source>
        <dbReference type="Google" id="ProtNLM"/>
    </source>
</evidence>
<proteinExistence type="predicted"/>
<name>A0A4R0XND9_9MOLU</name>
<sequence length="256" mass="29580">MLTKTKKRIALGTLSSAAIVALPIATVISCGDISKLQTKVKEVKRDKDIDLETDTVRNDSQYISSVVQAILISGSNSTLRNLAELDRRKFKHSISLVEFIRLRDTESAKIASTTQDIKIEFDITKWATEYEKSFLQAMDERVGIRSITFHWSNNSSYKFEIGNGSLLSETLDKLKNVRLSLIDKMESSEYKKYLKKYKKAQLKRDNLELWKLRNDTYSKLLEEVDDIDAKIGIYANKARKIINTTIWDEWRSRTRR</sequence>
<dbReference type="AlphaFoldDB" id="A0A4R0XND9"/>
<protein>
    <recommendedName>
        <fullName evidence="4">Lipoprotein</fullName>
    </recommendedName>
</protein>
<accession>A0A4R0XND9</accession>
<evidence type="ECO:0000256" key="1">
    <source>
        <dbReference type="SAM" id="SignalP"/>
    </source>
</evidence>
<dbReference type="Proteomes" id="UP000291072">
    <property type="component" value="Unassembled WGS sequence"/>
</dbReference>
<keyword evidence="3" id="KW-1185">Reference proteome</keyword>
<dbReference type="EMBL" id="PSZP01000001">
    <property type="protein sequence ID" value="TCG12082.1"/>
    <property type="molecule type" value="Genomic_DNA"/>
</dbReference>
<feature type="chain" id="PRO_5020758501" description="Lipoprotein" evidence="1">
    <location>
        <begin position="21"/>
        <end position="256"/>
    </location>
</feature>
<gene>
    <name evidence="2" type="ORF">C4B25_00105</name>
</gene>
<evidence type="ECO:0000313" key="3">
    <source>
        <dbReference type="Proteomes" id="UP000291072"/>
    </source>
</evidence>
<reference evidence="2 3" key="1">
    <citation type="submission" date="2018-02" db="EMBL/GenBank/DDBJ databases">
        <title>Mycoplasma marinum and Mycoplasma todarodis sp. nov., moderately halophilic and psychrotolerant mycoplasmas isolated from cephalopods.</title>
        <authorList>
            <person name="Viver T."/>
        </authorList>
    </citation>
    <scope>NUCLEOTIDE SEQUENCE [LARGE SCALE GENOMIC DNA]</scope>
    <source>
        <strain evidence="2 3">5H</strain>
    </source>
</reference>
<comment type="caution">
    <text evidence="2">The sequence shown here is derived from an EMBL/GenBank/DDBJ whole genome shotgun (WGS) entry which is preliminary data.</text>
</comment>
<organism evidence="2 3">
    <name type="scientific">Mycoplasma todarodis</name>
    <dbReference type="NCBI Taxonomy" id="1937191"/>
    <lineage>
        <taxon>Bacteria</taxon>
        <taxon>Bacillati</taxon>
        <taxon>Mycoplasmatota</taxon>
        <taxon>Mollicutes</taxon>
        <taxon>Mycoplasmataceae</taxon>
        <taxon>Mycoplasma</taxon>
    </lineage>
</organism>
<evidence type="ECO:0000313" key="2">
    <source>
        <dbReference type="EMBL" id="TCG12082.1"/>
    </source>
</evidence>
<feature type="signal peptide" evidence="1">
    <location>
        <begin position="1"/>
        <end position="20"/>
    </location>
</feature>